<dbReference type="Proteomes" id="UP000004956">
    <property type="component" value="Unassembled WGS sequence"/>
</dbReference>
<dbReference type="AlphaFoldDB" id="H3KI69"/>
<keyword evidence="3" id="KW-1185">Reference proteome</keyword>
<organism evidence="2 3">
    <name type="scientific">Sutterella parvirubra YIT 11816</name>
    <dbReference type="NCBI Taxonomy" id="762967"/>
    <lineage>
        <taxon>Bacteria</taxon>
        <taxon>Pseudomonadati</taxon>
        <taxon>Pseudomonadota</taxon>
        <taxon>Betaproteobacteria</taxon>
        <taxon>Burkholderiales</taxon>
        <taxon>Sutterellaceae</taxon>
        <taxon>Sutterella</taxon>
    </lineage>
</organism>
<feature type="non-terminal residue" evidence="2">
    <location>
        <position position="583"/>
    </location>
</feature>
<reference evidence="2 3" key="1">
    <citation type="submission" date="2011-11" db="EMBL/GenBank/DDBJ databases">
        <authorList>
            <person name="Weinstock G."/>
            <person name="Sodergren E."/>
            <person name="Clifton S."/>
            <person name="Fulton L."/>
            <person name="Fulton B."/>
            <person name="Courtney L."/>
            <person name="Fronick C."/>
            <person name="Harrison M."/>
            <person name="Strong C."/>
            <person name="Farmer C."/>
            <person name="Delahaunty K."/>
            <person name="Markovic C."/>
            <person name="Hall O."/>
            <person name="Minx P."/>
            <person name="Tomlinson C."/>
            <person name="Mitreva M."/>
            <person name="Hou S."/>
            <person name="Chen J."/>
            <person name="Wollam A."/>
            <person name="Pepin K.H."/>
            <person name="Johnson M."/>
            <person name="Bhonagiri V."/>
            <person name="Zhang X."/>
            <person name="Suruliraj S."/>
            <person name="Warren W."/>
            <person name="Chinwalla A."/>
            <person name="Mardis E.R."/>
            <person name="Wilson R.K."/>
        </authorList>
    </citation>
    <scope>NUCLEOTIDE SEQUENCE [LARGE SCALE GENOMIC DNA]</scope>
    <source>
        <strain evidence="2 3">YIT 11816</strain>
    </source>
</reference>
<name>H3KI69_9BURK</name>
<feature type="region of interest" description="Disordered" evidence="1">
    <location>
        <begin position="384"/>
        <end position="404"/>
    </location>
</feature>
<proteinExistence type="predicted"/>
<evidence type="ECO:0000256" key="1">
    <source>
        <dbReference type="SAM" id="MobiDB-lite"/>
    </source>
</evidence>
<sequence>MADAFLETGPAGAGVTDVKSGMDGSGAPASPFIVKLVDAETEDLITIGARLSDGRKRPGEGNALSGGFSADDEPEGRLTAEASFSARAVLSNAKTLLSDRHYAVYVPTETLRAIWDTFPELQDPTLEKTAAEIRVNGDVFSAEVEIYRGRSDLPGDALLLYPKDDQGVAKPFTWAFGLTQIDVVLHFGWEFRVPAEKAHHVLRCDPVMVLQPEGDTARRFLAMADRVAEGFLTWFAPAAPKTLVRESTAREFNGVLEAAKTILAAYERLLPWFRMSPKTKTRSSQTLGSAEQMRSFTAATAAYIATHPDELMESAVDTGVRIGARAFLPKRTLIDGAMEDRDIPENRAVVGFLMSVEQKLAEAFQIASGKVGPVGGAGGAVGGVTTPDTQPPQPGAAQRPARRRHFTQTEHGRYVAGTALLEAFAAHEPQTHFTVVDAIRLGFEVRRAGRIRAALAGAFPFHARALPRMPFPTPVFERIGPYREVWHLMRAWFKSGLGGNAKPAVATEVKEDFVLEALDTPRLYERLVVTVLLDGIRSAGLTLASVDSIPWPTHPVTSANRWVFTGSAADGADARVTLWYEPA</sequence>
<dbReference type="HOGENOM" id="CLU_468182_0_0_4"/>
<dbReference type="RefSeq" id="WP_008543903.1">
    <property type="nucleotide sequence ID" value="NZ_JH605019.1"/>
</dbReference>
<protein>
    <submittedName>
        <fullName evidence="2">Uncharacterized protein</fullName>
    </submittedName>
</protein>
<gene>
    <name evidence="2" type="ORF">HMPREF9440_02471</name>
</gene>
<evidence type="ECO:0000313" key="2">
    <source>
        <dbReference type="EMBL" id="EHY30181.1"/>
    </source>
</evidence>
<accession>H3KI69</accession>
<evidence type="ECO:0000313" key="3">
    <source>
        <dbReference type="Proteomes" id="UP000004956"/>
    </source>
</evidence>
<feature type="region of interest" description="Disordered" evidence="1">
    <location>
        <begin position="55"/>
        <end position="74"/>
    </location>
</feature>
<comment type="caution">
    <text evidence="2">The sequence shown here is derived from an EMBL/GenBank/DDBJ whole genome shotgun (WGS) entry which is preliminary data.</text>
</comment>
<dbReference type="EMBL" id="AFBQ01000379">
    <property type="protein sequence ID" value="EHY30181.1"/>
    <property type="molecule type" value="Genomic_DNA"/>
</dbReference>
<dbReference type="STRING" id="762967.HMPREF9440_02471"/>